<evidence type="ECO:0000256" key="5">
    <source>
        <dbReference type="ARBA" id="ARBA00023242"/>
    </source>
</evidence>
<keyword evidence="3" id="KW-0805">Transcription regulation</keyword>
<dbReference type="OrthoDB" id="2020583at2759"/>
<dbReference type="InterPro" id="IPR019313">
    <property type="entry name" value="Mediator_Med17"/>
</dbReference>
<dbReference type="Gramene" id="PSS36241">
    <property type="protein sequence ID" value="PSS36241"/>
    <property type="gene ID" value="CEY00_Acc00611"/>
</dbReference>
<dbReference type="FunCoup" id="A0A2R6S1S8">
    <property type="interactions" value="3230"/>
</dbReference>
<reference evidence="7" key="2">
    <citation type="journal article" date="2018" name="BMC Genomics">
        <title>A manually annotated Actinidia chinensis var. chinensis (kiwifruit) genome highlights the challenges associated with draft genomes and gene prediction in plants.</title>
        <authorList>
            <person name="Pilkington S.M."/>
            <person name="Crowhurst R."/>
            <person name="Hilario E."/>
            <person name="Nardozza S."/>
            <person name="Fraser L."/>
            <person name="Peng Y."/>
            <person name="Gunaseelan K."/>
            <person name="Simpson R."/>
            <person name="Tahir J."/>
            <person name="Deroles S.C."/>
            <person name="Templeton K."/>
            <person name="Luo Z."/>
            <person name="Davy M."/>
            <person name="Cheng C."/>
            <person name="McNeilage M."/>
            <person name="Scaglione D."/>
            <person name="Liu Y."/>
            <person name="Zhang Q."/>
            <person name="Datson P."/>
            <person name="De Silva N."/>
            <person name="Gardiner S.E."/>
            <person name="Bassett H."/>
            <person name="Chagne D."/>
            <person name="McCallum J."/>
            <person name="Dzierzon H."/>
            <person name="Deng C."/>
            <person name="Wang Y.Y."/>
            <person name="Barron L."/>
            <person name="Manako K."/>
            <person name="Bowen J."/>
            <person name="Foster T.M."/>
            <person name="Erridge Z.A."/>
            <person name="Tiffin H."/>
            <person name="Waite C.N."/>
            <person name="Davies K.M."/>
            <person name="Grierson E.P."/>
            <person name="Laing W.A."/>
            <person name="Kirk R."/>
            <person name="Chen X."/>
            <person name="Wood M."/>
            <person name="Montefiori M."/>
            <person name="Brummell D.A."/>
            <person name="Schwinn K.E."/>
            <person name="Catanach A."/>
            <person name="Fullerton C."/>
            <person name="Li D."/>
            <person name="Meiyalaghan S."/>
            <person name="Nieuwenhuizen N."/>
            <person name="Read N."/>
            <person name="Prakash R."/>
            <person name="Hunter D."/>
            <person name="Zhang H."/>
            <person name="McKenzie M."/>
            <person name="Knabel M."/>
            <person name="Harris A."/>
            <person name="Allan A.C."/>
            <person name="Gleave A."/>
            <person name="Chen A."/>
            <person name="Janssen B.J."/>
            <person name="Plunkett B."/>
            <person name="Ampomah-Dwamena C."/>
            <person name="Voogd C."/>
            <person name="Leif D."/>
            <person name="Lafferty D."/>
            <person name="Souleyre E.J.F."/>
            <person name="Varkonyi-Gasic E."/>
            <person name="Gambi F."/>
            <person name="Hanley J."/>
            <person name="Yao J.L."/>
            <person name="Cheung J."/>
            <person name="David K.M."/>
            <person name="Warren B."/>
            <person name="Marsh K."/>
            <person name="Snowden K.C."/>
            <person name="Lin-Wang K."/>
            <person name="Brian L."/>
            <person name="Martinez-Sanchez M."/>
            <person name="Wang M."/>
            <person name="Ileperuma N."/>
            <person name="Macnee N."/>
            <person name="Campin R."/>
            <person name="McAtee P."/>
            <person name="Drummond R.S.M."/>
            <person name="Espley R.V."/>
            <person name="Ireland H.S."/>
            <person name="Wu R."/>
            <person name="Atkinson R.G."/>
            <person name="Karunairetnam S."/>
            <person name="Bulley S."/>
            <person name="Chunkath S."/>
            <person name="Hanley Z."/>
            <person name="Storey R."/>
            <person name="Thrimawithana A.H."/>
            <person name="Thomson S."/>
            <person name="David C."/>
            <person name="Testolin R."/>
            <person name="Huang H."/>
            <person name="Hellens R.P."/>
            <person name="Schaffer R.J."/>
        </authorList>
    </citation>
    <scope>NUCLEOTIDE SEQUENCE [LARGE SCALE GENOMIC DNA]</scope>
    <source>
        <strain evidence="7">cv. Red5</strain>
    </source>
</reference>
<evidence type="ECO:0000256" key="1">
    <source>
        <dbReference type="ARBA" id="ARBA00004123"/>
    </source>
</evidence>
<evidence type="ECO:0000256" key="3">
    <source>
        <dbReference type="ARBA" id="ARBA00023015"/>
    </source>
</evidence>
<evidence type="ECO:0000256" key="4">
    <source>
        <dbReference type="ARBA" id="ARBA00023163"/>
    </source>
</evidence>
<evidence type="ECO:0000313" key="6">
    <source>
        <dbReference type="EMBL" id="PSS36241.1"/>
    </source>
</evidence>
<dbReference type="STRING" id="1590841.A0A2R6S1S8"/>
<dbReference type="PANTHER" id="PTHR13114">
    <property type="entry name" value="MEDIATOR OF RNA POLYMERASE II TRANSCRIPTION SUBUNIT 17"/>
    <property type="match status" value="1"/>
</dbReference>
<protein>
    <submittedName>
        <fullName evidence="6">Mediator of RNA polymerase II transcription subunit like</fullName>
    </submittedName>
</protein>
<organism evidence="6 7">
    <name type="scientific">Actinidia chinensis var. chinensis</name>
    <name type="common">Chinese soft-hair kiwi</name>
    <dbReference type="NCBI Taxonomy" id="1590841"/>
    <lineage>
        <taxon>Eukaryota</taxon>
        <taxon>Viridiplantae</taxon>
        <taxon>Streptophyta</taxon>
        <taxon>Embryophyta</taxon>
        <taxon>Tracheophyta</taxon>
        <taxon>Spermatophyta</taxon>
        <taxon>Magnoliopsida</taxon>
        <taxon>eudicotyledons</taxon>
        <taxon>Gunneridae</taxon>
        <taxon>Pentapetalae</taxon>
        <taxon>asterids</taxon>
        <taxon>Ericales</taxon>
        <taxon>Actinidiaceae</taxon>
        <taxon>Actinidia</taxon>
    </lineage>
</organism>
<comment type="similarity">
    <text evidence="2">Belongs to the Mediator complex subunit 17 family.</text>
</comment>
<dbReference type="GO" id="GO:0003712">
    <property type="term" value="F:transcription coregulator activity"/>
    <property type="evidence" value="ECO:0007669"/>
    <property type="project" value="InterPro"/>
</dbReference>
<name>A0A2R6S1S8_ACTCC</name>
<keyword evidence="7" id="KW-1185">Reference proteome</keyword>
<dbReference type="Proteomes" id="UP000241394">
    <property type="component" value="Chromosome LG1"/>
</dbReference>
<dbReference type="GO" id="GO:0016592">
    <property type="term" value="C:mediator complex"/>
    <property type="evidence" value="ECO:0007669"/>
    <property type="project" value="InterPro"/>
</dbReference>
<sequence>MDGNLKISLDKLPIKRLETIEEVGVERFPSDLGYDEKRVNLIRRIDFAWAVEREDPSKKQKKSSSSSAEAPTAPFPWQSMRENLHLAHQELSVIIDLINTVEANDAVTVAGMTRPKQLPNELLSDLAVSTATKLQCFWSLGKYFKQSAKALERQVAREARFYGALIRLQQNWKVKRQRMVASAPGNEGFYIDLFDNTLHDSAAISRPSAISTVRIEHDPAGMLAVNLPPNSCRSLQFAFLGAYLGDNPRQTSKMQTLYASEDPSKETKKEPKNDDECVKETHSVLREVHRAIFDEQVFDLVNCEAFNPSLGVNVTGIRENYLQLSIGQGASVSIVLVPSRRDNRTVDGAGTQNLEAAIVPLETLDGSTPIKNPGFPNRTSCEIYLEQIFHEQVLGKTKDGSTSARRTHLSNQPAKDGLSFLGHFCMSLAHRIFSTKVLNELENLVAGVPYVHLISQPTWHSRTSSWTLSVNIPQSILHSGRQTQYSGIRCIKDVKSQFRTKVVVNDDCINVVGEGAPNVVGLFKRSESICSMNRYDCDLADLPVILLQQIASQVIRWLHEEALMAGIKAKRDYLSLSFELDQGETLGLVAHVDPEDSEGCISWWLVMDDGFTDEHNIQVEISNGGSDTRKFLGYLSLDVLHSTLMDLVSFCNGGGSL</sequence>
<dbReference type="AlphaFoldDB" id="A0A2R6S1S8"/>
<comment type="caution">
    <text evidence="6">The sequence shown here is derived from an EMBL/GenBank/DDBJ whole genome shotgun (WGS) entry which is preliminary data.</text>
</comment>
<proteinExistence type="inferred from homology"/>
<dbReference type="GO" id="GO:0070847">
    <property type="term" value="C:core mediator complex"/>
    <property type="evidence" value="ECO:0007669"/>
    <property type="project" value="TreeGrafter"/>
</dbReference>
<dbReference type="EMBL" id="NKQK01000001">
    <property type="protein sequence ID" value="PSS36241.1"/>
    <property type="molecule type" value="Genomic_DNA"/>
</dbReference>
<comment type="subcellular location">
    <subcellularLocation>
        <location evidence="1">Nucleus</location>
    </subcellularLocation>
</comment>
<dbReference type="PANTHER" id="PTHR13114:SF7">
    <property type="entry name" value="MEDIATOR OF RNA POLYMERASE II TRANSCRIPTION SUBUNIT 17"/>
    <property type="match status" value="1"/>
</dbReference>
<dbReference type="OMA" id="WWLVMDD"/>
<accession>A0A2R6S1S8</accession>
<keyword evidence="5" id="KW-0539">Nucleus</keyword>
<reference evidence="6 7" key="1">
    <citation type="submission" date="2017-07" db="EMBL/GenBank/DDBJ databases">
        <title>An improved, manually edited Actinidia chinensis var. chinensis (kiwifruit) genome highlights the challenges associated with draft genomes and gene prediction in plants.</title>
        <authorList>
            <person name="Pilkington S."/>
            <person name="Crowhurst R."/>
            <person name="Hilario E."/>
            <person name="Nardozza S."/>
            <person name="Fraser L."/>
            <person name="Peng Y."/>
            <person name="Gunaseelan K."/>
            <person name="Simpson R."/>
            <person name="Tahir J."/>
            <person name="Deroles S."/>
            <person name="Templeton K."/>
            <person name="Luo Z."/>
            <person name="Davy M."/>
            <person name="Cheng C."/>
            <person name="Mcneilage M."/>
            <person name="Scaglione D."/>
            <person name="Liu Y."/>
            <person name="Zhang Q."/>
            <person name="Datson P."/>
            <person name="De Silva N."/>
            <person name="Gardiner S."/>
            <person name="Bassett H."/>
            <person name="Chagne D."/>
            <person name="Mccallum J."/>
            <person name="Dzierzon H."/>
            <person name="Deng C."/>
            <person name="Wang Y.-Y."/>
            <person name="Barron N."/>
            <person name="Manako K."/>
            <person name="Bowen J."/>
            <person name="Foster T."/>
            <person name="Erridge Z."/>
            <person name="Tiffin H."/>
            <person name="Waite C."/>
            <person name="Davies K."/>
            <person name="Grierson E."/>
            <person name="Laing W."/>
            <person name="Kirk R."/>
            <person name="Chen X."/>
            <person name="Wood M."/>
            <person name="Montefiori M."/>
            <person name="Brummell D."/>
            <person name="Schwinn K."/>
            <person name="Catanach A."/>
            <person name="Fullerton C."/>
            <person name="Li D."/>
            <person name="Meiyalaghan S."/>
            <person name="Nieuwenhuizen N."/>
            <person name="Read N."/>
            <person name="Prakash R."/>
            <person name="Hunter D."/>
            <person name="Zhang H."/>
            <person name="Mckenzie M."/>
            <person name="Knabel M."/>
            <person name="Harris A."/>
            <person name="Allan A."/>
            <person name="Chen A."/>
            <person name="Janssen B."/>
            <person name="Plunkett B."/>
            <person name="Dwamena C."/>
            <person name="Voogd C."/>
            <person name="Leif D."/>
            <person name="Lafferty D."/>
            <person name="Souleyre E."/>
            <person name="Varkonyi-Gasic E."/>
            <person name="Gambi F."/>
            <person name="Hanley J."/>
            <person name="Yao J.-L."/>
            <person name="Cheung J."/>
            <person name="David K."/>
            <person name="Warren B."/>
            <person name="Marsh K."/>
            <person name="Snowden K."/>
            <person name="Lin-Wang K."/>
            <person name="Brian L."/>
            <person name="Martinez-Sanchez M."/>
            <person name="Wang M."/>
            <person name="Ileperuma N."/>
            <person name="Macnee N."/>
            <person name="Campin R."/>
            <person name="Mcatee P."/>
            <person name="Drummond R."/>
            <person name="Espley R."/>
            <person name="Ireland H."/>
            <person name="Wu R."/>
            <person name="Atkinson R."/>
            <person name="Karunairetnam S."/>
            <person name="Bulley S."/>
            <person name="Chunkath S."/>
            <person name="Hanley Z."/>
            <person name="Storey R."/>
            <person name="Thrimawithana A."/>
            <person name="Thomson S."/>
            <person name="David C."/>
            <person name="Testolin R."/>
        </authorList>
    </citation>
    <scope>NUCLEOTIDE SEQUENCE [LARGE SCALE GENOMIC DNA]</scope>
    <source>
        <strain evidence="7">cv. Red5</strain>
        <tissue evidence="6">Young leaf</tissue>
    </source>
</reference>
<evidence type="ECO:0000256" key="2">
    <source>
        <dbReference type="ARBA" id="ARBA00005635"/>
    </source>
</evidence>
<dbReference type="InParanoid" id="A0A2R6S1S8"/>
<evidence type="ECO:0000313" key="7">
    <source>
        <dbReference type="Proteomes" id="UP000241394"/>
    </source>
</evidence>
<dbReference type="GO" id="GO:0006357">
    <property type="term" value="P:regulation of transcription by RNA polymerase II"/>
    <property type="evidence" value="ECO:0007669"/>
    <property type="project" value="InterPro"/>
</dbReference>
<gene>
    <name evidence="6" type="ORF">CEY00_Acc00611</name>
</gene>
<keyword evidence="4" id="KW-0804">Transcription</keyword>